<reference evidence="18" key="1">
    <citation type="journal article" date="2023" name="Science">
        <title>Genome structures resolve the early diversification of teleost fishes.</title>
        <authorList>
            <person name="Parey E."/>
            <person name="Louis A."/>
            <person name="Montfort J."/>
            <person name="Bouchez O."/>
            <person name="Roques C."/>
            <person name="Iampietro C."/>
            <person name="Lluch J."/>
            <person name="Castinel A."/>
            <person name="Donnadieu C."/>
            <person name="Desvignes T."/>
            <person name="Floi Bucao C."/>
            <person name="Jouanno E."/>
            <person name="Wen M."/>
            <person name="Mejri S."/>
            <person name="Dirks R."/>
            <person name="Jansen H."/>
            <person name="Henkel C."/>
            <person name="Chen W.J."/>
            <person name="Zahm M."/>
            <person name="Cabau C."/>
            <person name="Klopp C."/>
            <person name="Thompson A.W."/>
            <person name="Robinson-Rechavi M."/>
            <person name="Braasch I."/>
            <person name="Lecointre G."/>
            <person name="Bobe J."/>
            <person name="Postlethwait J.H."/>
            <person name="Berthelot C."/>
            <person name="Roest Crollius H."/>
            <person name="Guiguen Y."/>
        </authorList>
    </citation>
    <scope>NUCLEOTIDE SEQUENCE</scope>
    <source>
        <strain evidence="18">NC1722</strain>
    </source>
</reference>
<evidence type="ECO:0000256" key="17">
    <source>
        <dbReference type="SAM" id="MobiDB-lite"/>
    </source>
</evidence>
<feature type="region of interest" description="Disordered" evidence="17">
    <location>
        <begin position="807"/>
        <end position="917"/>
    </location>
</feature>
<evidence type="ECO:0000256" key="16">
    <source>
        <dbReference type="ARBA" id="ARBA00078515"/>
    </source>
</evidence>
<dbReference type="PANTHER" id="PTHR15489:SF2">
    <property type="entry name" value="CASP8-ASSOCIATED PROTEIN 2"/>
    <property type="match status" value="1"/>
</dbReference>
<name>A0AAD7SVW3_9TELE</name>
<gene>
    <name evidence="18" type="ORF">AAFF_G00218160</name>
</gene>
<dbReference type="Gene3D" id="1.10.10.60">
    <property type="entry name" value="Homeodomain-like"/>
    <property type="match status" value="1"/>
</dbReference>
<dbReference type="GO" id="GO:0036337">
    <property type="term" value="P:Fas signaling pathway"/>
    <property type="evidence" value="ECO:0007669"/>
    <property type="project" value="TreeGrafter"/>
</dbReference>
<dbReference type="PANTHER" id="PTHR15489">
    <property type="entry name" value="CASPASE 8 ASSOCIATED PROTEIN 2"/>
    <property type="match status" value="1"/>
</dbReference>
<feature type="compositionally biased region" description="Basic and acidic residues" evidence="17">
    <location>
        <begin position="881"/>
        <end position="896"/>
    </location>
</feature>
<keyword evidence="14" id="KW-0131">Cell cycle</keyword>
<keyword evidence="5" id="KW-0678">Repressor</keyword>
<comment type="caution">
    <text evidence="18">The sequence shown here is derived from an EMBL/GenBank/DDBJ whole genome shotgun (WGS) entry which is preliminary data.</text>
</comment>
<dbReference type="GO" id="GO:0008625">
    <property type="term" value="P:extrinsic apoptotic signaling pathway via death domain receptors"/>
    <property type="evidence" value="ECO:0007669"/>
    <property type="project" value="TreeGrafter"/>
</dbReference>
<protein>
    <recommendedName>
        <fullName evidence="15">CASP8-associated protein 2</fullName>
    </recommendedName>
    <alternativeName>
        <fullName evidence="16">FLICE-associated huge protein</fullName>
    </alternativeName>
</protein>
<feature type="region of interest" description="Disordered" evidence="17">
    <location>
        <begin position="316"/>
        <end position="350"/>
    </location>
</feature>
<feature type="region of interest" description="Disordered" evidence="17">
    <location>
        <begin position="1188"/>
        <end position="1207"/>
    </location>
</feature>
<evidence type="ECO:0000256" key="3">
    <source>
        <dbReference type="ARBA" id="ARBA00004496"/>
    </source>
</evidence>
<evidence type="ECO:0000256" key="6">
    <source>
        <dbReference type="ARBA" id="ARBA00022553"/>
    </source>
</evidence>
<feature type="compositionally biased region" description="Acidic residues" evidence="17">
    <location>
        <begin position="586"/>
        <end position="603"/>
    </location>
</feature>
<feature type="compositionally biased region" description="Polar residues" evidence="17">
    <location>
        <begin position="1364"/>
        <end position="1376"/>
    </location>
</feature>
<feature type="compositionally biased region" description="Polar residues" evidence="17">
    <location>
        <begin position="1188"/>
        <end position="1203"/>
    </location>
</feature>
<evidence type="ECO:0000256" key="9">
    <source>
        <dbReference type="ARBA" id="ARBA00023015"/>
    </source>
</evidence>
<feature type="region of interest" description="Disordered" evidence="17">
    <location>
        <begin position="1214"/>
        <end position="1256"/>
    </location>
</feature>
<feature type="compositionally biased region" description="Basic and acidic residues" evidence="17">
    <location>
        <begin position="816"/>
        <end position="828"/>
    </location>
</feature>
<keyword evidence="11" id="KW-0010">Activator</keyword>
<dbReference type="Pfam" id="PF21227">
    <property type="entry name" value="Myb_DNA-binding_7"/>
    <property type="match status" value="1"/>
</dbReference>
<keyword evidence="13" id="KW-0539">Nucleus</keyword>
<dbReference type="FunFam" id="1.10.10.60:FF:000265">
    <property type="entry name" value="CASP8-associated protein 2 isoform X1"/>
    <property type="match status" value="1"/>
</dbReference>
<evidence type="ECO:0000256" key="15">
    <source>
        <dbReference type="ARBA" id="ARBA00069865"/>
    </source>
</evidence>
<dbReference type="EMBL" id="JAINUG010000029">
    <property type="protein sequence ID" value="KAJ8409757.1"/>
    <property type="molecule type" value="Genomic_DNA"/>
</dbReference>
<evidence type="ECO:0000256" key="14">
    <source>
        <dbReference type="ARBA" id="ARBA00023306"/>
    </source>
</evidence>
<evidence type="ECO:0000313" key="18">
    <source>
        <dbReference type="EMBL" id="KAJ8409757.1"/>
    </source>
</evidence>
<evidence type="ECO:0000313" key="19">
    <source>
        <dbReference type="Proteomes" id="UP001221898"/>
    </source>
</evidence>
<evidence type="ECO:0000256" key="12">
    <source>
        <dbReference type="ARBA" id="ARBA00023163"/>
    </source>
</evidence>
<feature type="compositionally biased region" description="Polar residues" evidence="17">
    <location>
        <begin position="456"/>
        <end position="473"/>
    </location>
</feature>
<evidence type="ECO:0000256" key="11">
    <source>
        <dbReference type="ARBA" id="ARBA00023159"/>
    </source>
</evidence>
<keyword evidence="10" id="KW-0496">Mitochondrion</keyword>
<evidence type="ECO:0000256" key="1">
    <source>
        <dbReference type="ARBA" id="ARBA00004173"/>
    </source>
</evidence>
<feature type="compositionally biased region" description="Polar residues" evidence="17">
    <location>
        <begin position="437"/>
        <end position="448"/>
    </location>
</feature>
<keyword evidence="6" id="KW-0597">Phosphoprotein</keyword>
<sequence>MDEGLLEQMYGDIDHSHSPIAHDDDSVDIYSGLDNTPRKTENAEKCCALSPPGRLRDSMDLYEEIIKEEQQEKEATCNELKTKLDTAQSQVKELLHKLQQSQMQNTSLHTQNICLKKNICALIKTARLEIVRKDEEISRLMQRSGRGGSSYPRSQMNIQRNPNARQNSGANHEPIGCPQTQRPREITGRKSQCSEGRARQDHSTSVPSKENKVSGRESDPVKERHDRPLAPVQTEVAVKDGVEPEIPVERGAVKKPRLSWGGKEQDSSQPEDAGEEGQEDSSLFNLGEEYCVIDEVESSREMDEVFEVPAAASSGIGGAEKALGPLPEPDFKNTKTEHAPDKGEECQSTPLTVLPEAVLQDASTSVVMDTHPKGATTSEVCDVSTNAVSSTVSVEVASQSCDYADVASDVMETVVISSTEPEKDDDEPVTSHDRSKAQSVEVVSSTIRGESIQPEPGSSGSVQMAQDCCSSEPDSTEDEERNAEPSSSVPCTHDEDSMMLTLQNIRHIPEAISPLTSPVRPVKKSLPHCSGKAQHVKSLAKDFSAVTGAKRIDVNKENEKPHCSSTEISQRDSAQTPSSSSSSSENDNELEEGEIVSESEEDPPPVAPSPPLRKTHSTTTIKKQPSPRSPRLAKKQAQKTLVVPQGLSGSRRKTTPNNSPTSNKRQKTVLQFVPKTNPSTVPEVMDMLKSIRTELRRKYMRLQKSFPKKSFYNIIDICLFSFTDFVNNVSFSECCSLESILKPKLNNIISTTMKKISNNGIVNRIFEQQSPSLKKKLWTFVEDQFDFLFREIQATFASLGKSPESRAKHLSMTKNTLERSKEKKELRKIPAKPPAIAVPTPKRKAEEVDSVDMTGVKGKKANPPTVPHRTGLGSRGKNLRMNKEGEDQPSEARELPPLRSPSKAAVTPSKNSSGEKPAACVRRLSHNGSIQDKSDFEILTEQQASSLTFNLVTDSQMGEIFKCLLQGSDLLENSVSVGDAHSWPVGTPRKDAAGWESYVVVTTPNKTATSPSKVITTWSAVSPCKFLSPNSKIRVPLNPALLDESCLLEVPSSSLPLCRAAPSSAVPSQRTYSILAEDLAVSLSIPSPLKSDSHLSFLHPESGEPMSAPESVISAHFSEDALMDGEDATEQDIHLALDSDNSSAGSNGCRSWEEVASPVFQFKPHLPMQAVVMEKSNDHFIVKIRHTSSSFATSPGQNSTAAETGSERVMEHVDAAHSSSGASPDGDRSGQSPNPAFCDDSGTHLPVREAPQASEGGTLEQAANLHDASGAHSDGEPAKAPSNSETGESAALSEELVAVAGESTAAEKDIRIGKKRKKHHTEPRAKRAKTEHAQERLSKQRRKKRSKCAKDKGVRTPKRKRSKSTGPPLSPNSLSAKNIIRKKGEVVVTWTRDEDRYILVELKTKGASPETFSALSAKINKPPDLIGKRFCQLMKLFKKTERMES</sequence>
<dbReference type="GO" id="GO:0005739">
    <property type="term" value="C:mitochondrion"/>
    <property type="evidence" value="ECO:0007669"/>
    <property type="project" value="UniProtKB-SubCell"/>
</dbReference>
<keyword evidence="19" id="KW-1185">Reference proteome</keyword>
<comment type="subcellular location">
    <subcellularLocation>
        <location evidence="3">Cytoplasm</location>
    </subcellularLocation>
    <subcellularLocation>
        <location evidence="1">Mitochondrion</location>
    </subcellularLocation>
    <subcellularLocation>
        <location evidence="2">Nucleus</location>
        <location evidence="2">PML body</location>
    </subcellularLocation>
</comment>
<feature type="compositionally biased region" description="Basic and acidic residues" evidence="17">
    <location>
        <begin position="329"/>
        <end position="345"/>
    </location>
</feature>
<evidence type="ECO:0000256" key="10">
    <source>
        <dbReference type="ARBA" id="ARBA00023128"/>
    </source>
</evidence>
<accession>A0AAD7SVW3</accession>
<feature type="region of interest" description="Disordered" evidence="17">
    <location>
        <begin position="418"/>
        <end position="494"/>
    </location>
</feature>
<feature type="region of interest" description="Disordered" evidence="17">
    <location>
        <begin position="552"/>
        <end position="666"/>
    </location>
</feature>
<keyword evidence="4" id="KW-0963">Cytoplasm</keyword>
<feature type="region of interest" description="Disordered" evidence="17">
    <location>
        <begin position="1268"/>
        <end position="1377"/>
    </location>
</feature>
<feature type="compositionally biased region" description="Basic and acidic residues" evidence="17">
    <location>
        <begin position="237"/>
        <end position="252"/>
    </location>
</feature>
<evidence type="ECO:0000256" key="5">
    <source>
        <dbReference type="ARBA" id="ARBA00022491"/>
    </source>
</evidence>
<keyword evidence="7" id="KW-0053">Apoptosis</keyword>
<keyword evidence="9" id="KW-0805">Transcription regulation</keyword>
<organism evidence="18 19">
    <name type="scientific">Aldrovandia affinis</name>
    <dbReference type="NCBI Taxonomy" id="143900"/>
    <lineage>
        <taxon>Eukaryota</taxon>
        <taxon>Metazoa</taxon>
        <taxon>Chordata</taxon>
        <taxon>Craniata</taxon>
        <taxon>Vertebrata</taxon>
        <taxon>Euteleostomi</taxon>
        <taxon>Actinopterygii</taxon>
        <taxon>Neopterygii</taxon>
        <taxon>Teleostei</taxon>
        <taxon>Notacanthiformes</taxon>
        <taxon>Halosauridae</taxon>
        <taxon>Aldrovandia</taxon>
    </lineage>
</organism>
<feature type="compositionally biased region" description="Basic and acidic residues" evidence="17">
    <location>
        <begin position="209"/>
        <end position="228"/>
    </location>
</feature>
<evidence type="ECO:0000256" key="2">
    <source>
        <dbReference type="ARBA" id="ARBA00004322"/>
    </source>
</evidence>
<evidence type="ECO:0000256" key="13">
    <source>
        <dbReference type="ARBA" id="ARBA00023242"/>
    </source>
</evidence>
<feature type="compositionally biased region" description="Polar residues" evidence="17">
    <location>
        <begin position="563"/>
        <end position="577"/>
    </location>
</feature>
<evidence type="ECO:0000256" key="8">
    <source>
        <dbReference type="ARBA" id="ARBA00022990"/>
    </source>
</evidence>
<feature type="compositionally biased region" description="Basic and acidic residues" evidence="17">
    <location>
        <begin position="552"/>
        <end position="562"/>
    </location>
</feature>
<dbReference type="GO" id="GO:0003714">
    <property type="term" value="F:transcription corepressor activity"/>
    <property type="evidence" value="ECO:0007669"/>
    <property type="project" value="TreeGrafter"/>
</dbReference>
<keyword evidence="8" id="KW-0007">Acetylation</keyword>
<feature type="region of interest" description="Disordered" evidence="17">
    <location>
        <begin position="141"/>
        <end position="286"/>
    </location>
</feature>
<dbReference type="Proteomes" id="UP001221898">
    <property type="component" value="Unassembled WGS sequence"/>
</dbReference>
<feature type="region of interest" description="Disordered" evidence="17">
    <location>
        <begin position="516"/>
        <end position="536"/>
    </location>
</feature>
<evidence type="ECO:0000256" key="4">
    <source>
        <dbReference type="ARBA" id="ARBA00022490"/>
    </source>
</evidence>
<feature type="compositionally biased region" description="Basic and acidic residues" evidence="17">
    <location>
        <begin position="1322"/>
        <end position="1338"/>
    </location>
</feature>
<proteinExistence type="predicted"/>
<keyword evidence="12" id="KW-0804">Transcription</keyword>
<dbReference type="InterPro" id="IPR039674">
    <property type="entry name" value="FLASH"/>
</dbReference>
<evidence type="ECO:0000256" key="7">
    <source>
        <dbReference type="ARBA" id="ARBA00022703"/>
    </source>
</evidence>
<feature type="compositionally biased region" description="Polar residues" evidence="17">
    <location>
        <begin position="155"/>
        <end position="170"/>
    </location>
</feature>
<dbReference type="GO" id="GO:0016605">
    <property type="term" value="C:PML body"/>
    <property type="evidence" value="ECO:0007669"/>
    <property type="project" value="UniProtKB-SubCell"/>
</dbReference>